<dbReference type="InterPro" id="IPR045851">
    <property type="entry name" value="AMP-bd_C_sf"/>
</dbReference>
<name>A0A7W7LYN4_9ACTN</name>
<dbReference type="Proteomes" id="UP000579523">
    <property type="component" value="Unassembled WGS sequence"/>
</dbReference>
<dbReference type="PANTHER" id="PTHR45527">
    <property type="entry name" value="NONRIBOSOMAL PEPTIDE SYNTHETASE"/>
    <property type="match status" value="1"/>
</dbReference>
<dbReference type="InterPro" id="IPR025110">
    <property type="entry name" value="AMP-bd_C"/>
</dbReference>
<dbReference type="RefSeq" id="WP_229889966.1">
    <property type="nucleotide sequence ID" value="NZ_BMTK01000012.1"/>
</dbReference>
<dbReference type="SUPFAM" id="SSF56801">
    <property type="entry name" value="Acetyl-CoA synthetase-like"/>
    <property type="match status" value="1"/>
</dbReference>
<evidence type="ECO:0000313" key="6">
    <source>
        <dbReference type="Proteomes" id="UP000579523"/>
    </source>
</evidence>
<keyword evidence="2" id="KW-0597">Phosphoprotein</keyword>
<dbReference type="InterPro" id="IPR020845">
    <property type="entry name" value="AMP-binding_CS"/>
</dbReference>
<evidence type="ECO:0000256" key="2">
    <source>
        <dbReference type="ARBA" id="ARBA00022553"/>
    </source>
</evidence>
<dbReference type="Gene3D" id="3.30.300.30">
    <property type="match status" value="1"/>
</dbReference>
<dbReference type="InterPro" id="IPR036736">
    <property type="entry name" value="ACP-like_sf"/>
</dbReference>
<evidence type="ECO:0000259" key="4">
    <source>
        <dbReference type="PROSITE" id="PS50075"/>
    </source>
</evidence>
<dbReference type="InterPro" id="IPR010071">
    <property type="entry name" value="AA_adenyl_dom"/>
</dbReference>
<dbReference type="Pfam" id="PF00550">
    <property type="entry name" value="PP-binding"/>
    <property type="match status" value="1"/>
</dbReference>
<dbReference type="AlphaFoldDB" id="A0A7W7LYN4"/>
<accession>A0A7W7LYN4</accession>
<evidence type="ECO:0000256" key="3">
    <source>
        <dbReference type="SAM" id="MobiDB-lite"/>
    </source>
</evidence>
<organism evidence="5 6">
    <name type="scientific">Streptomyces griseomycini</name>
    <dbReference type="NCBI Taxonomy" id="66895"/>
    <lineage>
        <taxon>Bacteria</taxon>
        <taxon>Bacillati</taxon>
        <taxon>Actinomycetota</taxon>
        <taxon>Actinomycetes</taxon>
        <taxon>Kitasatosporales</taxon>
        <taxon>Streptomycetaceae</taxon>
        <taxon>Streptomyces</taxon>
    </lineage>
</organism>
<feature type="region of interest" description="Disordered" evidence="3">
    <location>
        <begin position="513"/>
        <end position="563"/>
    </location>
</feature>
<dbReference type="PROSITE" id="PS00455">
    <property type="entry name" value="AMP_BINDING"/>
    <property type="match status" value="1"/>
</dbReference>
<protein>
    <submittedName>
        <fullName evidence="5">Amino acid adenylation domain-containing protein</fullName>
    </submittedName>
</protein>
<feature type="domain" description="Carrier" evidence="4">
    <location>
        <begin position="560"/>
        <end position="637"/>
    </location>
</feature>
<gene>
    <name evidence="5" type="ORF">FHS37_002143</name>
</gene>
<dbReference type="CDD" id="cd05930">
    <property type="entry name" value="A_NRPS"/>
    <property type="match status" value="1"/>
</dbReference>
<dbReference type="PANTHER" id="PTHR45527:SF1">
    <property type="entry name" value="FATTY ACID SYNTHASE"/>
    <property type="match status" value="1"/>
</dbReference>
<evidence type="ECO:0000256" key="1">
    <source>
        <dbReference type="ARBA" id="ARBA00022450"/>
    </source>
</evidence>
<dbReference type="Pfam" id="PF00501">
    <property type="entry name" value="AMP-binding"/>
    <property type="match status" value="1"/>
</dbReference>
<dbReference type="SUPFAM" id="SSF47336">
    <property type="entry name" value="ACP-like"/>
    <property type="match status" value="1"/>
</dbReference>
<reference evidence="5 6" key="1">
    <citation type="submission" date="2020-08" db="EMBL/GenBank/DDBJ databases">
        <title>Genomic Encyclopedia of Type Strains, Phase III (KMG-III): the genomes of soil and plant-associated and newly described type strains.</title>
        <authorList>
            <person name="Whitman W."/>
        </authorList>
    </citation>
    <scope>NUCLEOTIDE SEQUENCE [LARGE SCALE GENOMIC DNA]</scope>
    <source>
        <strain evidence="5 6">CECT 3273</strain>
    </source>
</reference>
<dbReference type="GO" id="GO:0043041">
    <property type="term" value="P:amino acid activation for nonribosomal peptide biosynthetic process"/>
    <property type="evidence" value="ECO:0007669"/>
    <property type="project" value="TreeGrafter"/>
</dbReference>
<dbReference type="EMBL" id="JACHJI010000003">
    <property type="protein sequence ID" value="MBB4898108.1"/>
    <property type="molecule type" value="Genomic_DNA"/>
</dbReference>
<comment type="caution">
    <text evidence="5">The sequence shown here is derived from an EMBL/GenBank/DDBJ whole genome shotgun (WGS) entry which is preliminary data.</text>
</comment>
<dbReference type="Gene3D" id="1.10.1200.10">
    <property type="entry name" value="ACP-like"/>
    <property type="match status" value="1"/>
</dbReference>
<dbReference type="GO" id="GO:0017000">
    <property type="term" value="P:antibiotic biosynthetic process"/>
    <property type="evidence" value="ECO:0007669"/>
    <property type="project" value="UniProtKB-ARBA"/>
</dbReference>
<dbReference type="InterPro" id="IPR000873">
    <property type="entry name" value="AMP-dep_synth/lig_dom"/>
</dbReference>
<proteinExistence type="predicted"/>
<dbReference type="SMART" id="SM00823">
    <property type="entry name" value="PKS_PP"/>
    <property type="match status" value="1"/>
</dbReference>
<evidence type="ECO:0000313" key="5">
    <source>
        <dbReference type="EMBL" id="MBB4898108.1"/>
    </source>
</evidence>
<dbReference type="Pfam" id="PF13193">
    <property type="entry name" value="AMP-binding_C"/>
    <property type="match status" value="1"/>
</dbReference>
<keyword evidence="1" id="KW-0596">Phosphopantetheine</keyword>
<dbReference type="InterPro" id="IPR042099">
    <property type="entry name" value="ANL_N_sf"/>
</dbReference>
<sequence length="641" mass="68019">MDLPDVLDLWDHRVREHAEEPALVTPRQMLTYRSVDRLTDAWAGSLAERGAGPGRLVGLAFSDPGRTVLGMVAALKTGAGFTVLDGRLPAAARDSLVRRTQAAVWLGDGAHAPATAYVPACPANGGTADADGSAARRPVRAAAGSDVAYVLFTSGSTGQPKGTVIERDSLRRFAVAVAERLELAAGDRWLQVASLGFDVLIEEVFPALVSGAAVVCRADTQALDAEELHTTMTRTGTTVVELSTQYWLEYARWLDTRGLTTPAELRLVVVGGERMDPRPYREWQARQPARLAHVYGLTECTVSSTFYTGLLPADAEEVPLGTPLRDVEISVRRDGRPVPQGESGEIHIGGPLLARGFLGDEAATARRFVPDPLSADPGARVYRTGDLGRIDADGYLVFLGRLDDQVKIRGHRLEPARVERALCEDPAVDQAVVFPDPRTGTALWAFTVPADPRHAPLPGEAVRLTGAERDTLVAPLEAHLPDWAVPRVLYRVSVLPKNPHGKIDKRRLSDWAAAGSGGAGQAPGTAEAPGTREAPGAPAAPAGSKAPGGSDMPGPGAEPESVDASLSTVVDIFREVLGEPGIGPDDDFFEHGGQSLLAMRLLVRLRESFPSAAGLRASAVLRFPTPRLLAGALAADRAARL</sequence>
<dbReference type="GO" id="GO:0005737">
    <property type="term" value="C:cytoplasm"/>
    <property type="evidence" value="ECO:0007669"/>
    <property type="project" value="TreeGrafter"/>
</dbReference>
<feature type="compositionally biased region" description="Low complexity" evidence="3">
    <location>
        <begin position="522"/>
        <end position="549"/>
    </location>
</feature>
<dbReference type="InterPro" id="IPR009081">
    <property type="entry name" value="PP-bd_ACP"/>
</dbReference>
<dbReference type="GO" id="GO:0044550">
    <property type="term" value="P:secondary metabolite biosynthetic process"/>
    <property type="evidence" value="ECO:0007669"/>
    <property type="project" value="TreeGrafter"/>
</dbReference>
<dbReference type="NCBIfam" id="TIGR01733">
    <property type="entry name" value="AA-adenyl-dom"/>
    <property type="match status" value="1"/>
</dbReference>
<dbReference type="InterPro" id="IPR020806">
    <property type="entry name" value="PKS_PP-bd"/>
</dbReference>
<keyword evidence="6" id="KW-1185">Reference proteome</keyword>
<dbReference type="Gene3D" id="3.40.50.12780">
    <property type="entry name" value="N-terminal domain of ligase-like"/>
    <property type="match status" value="1"/>
</dbReference>
<dbReference type="PROSITE" id="PS50075">
    <property type="entry name" value="CARRIER"/>
    <property type="match status" value="1"/>
</dbReference>
<dbReference type="GO" id="GO:0031177">
    <property type="term" value="F:phosphopantetheine binding"/>
    <property type="evidence" value="ECO:0007669"/>
    <property type="project" value="InterPro"/>
</dbReference>